<dbReference type="AlphaFoldDB" id="A0A0V0R6P9"/>
<dbReference type="InParanoid" id="A0A0V0R6P9"/>
<dbReference type="EMBL" id="LDAU01000040">
    <property type="protein sequence ID" value="KRX10026.1"/>
    <property type="molecule type" value="Genomic_DNA"/>
</dbReference>
<comment type="caution">
    <text evidence="1">The sequence shown here is derived from an EMBL/GenBank/DDBJ whole genome shotgun (WGS) entry which is preliminary data.</text>
</comment>
<name>A0A0V0R6P9_PSEPJ</name>
<proteinExistence type="predicted"/>
<dbReference type="Proteomes" id="UP000054937">
    <property type="component" value="Unassembled WGS sequence"/>
</dbReference>
<organism evidence="1 2">
    <name type="scientific">Pseudocohnilembus persalinus</name>
    <name type="common">Ciliate</name>
    <dbReference type="NCBI Taxonomy" id="266149"/>
    <lineage>
        <taxon>Eukaryota</taxon>
        <taxon>Sar</taxon>
        <taxon>Alveolata</taxon>
        <taxon>Ciliophora</taxon>
        <taxon>Intramacronucleata</taxon>
        <taxon>Oligohymenophorea</taxon>
        <taxon>Scuticociliatia</taxon>
        <taxon>Philasterida</taxon>
        <taxon>Pseudocohnilembidae</taxon>
        <taxon>Pseudocohnilembus</taxon>
    </lineage>
</organism>
<gene>
    <name evidence="1" type="ORF">PPERSA_08429</name>
</gene>
<protein>
    <submittedName>
        <fullName evidence="1">Uncharacterized protein</fullName>
    </submittedName>
</protein>
<reference evidence="1 2" key="1">
    <citation type="journal article" date="2015" name="Sci. Rep.">
        <title>Genome of the facultative scuticociliatosis pathogen Pseudocohnilembus persalinus provides insight into its virulence through horizontal gene transfer.</title>
        <authorList>
            <person name="Xiong J."/>
            <person name="Wang G."/>
            <person name="Cheng J."/>
            <person name="Tian M."/>
            <person name="Pan X."/>
            <person name="Warren A."/>
            <person name="Jiang C."/>
            <person name="Yuan D."/>
            <person name="Miao W."/>
        </authorList>
    </citation>
    <scope>NUCLEOTIDE SEQUENCE [LARGE SCALE GENOMIC DNA]</scope>
    <source>
        <strain evidence="1">36N120E</strain>
    </source>
</reference>
<evidence type="ECO:0000313" key="2">
    <source>
        <dbReference type="Proteomes" id="UP000054937"/>
    </source>
</evidence>
<accession>A0A0V0R6P9</accession>
<sequence>MAEKEEENHIVQNNENNISKQNFVFNNFQNVNVQEEDFSNILNQKKNGNLKNFNQKQDFIQGLNQYKEGNSWENLCTFDILRSSFTFNNQQQLELQQKNKENKIIKNQNDNQIEGTNDIINQDEGDFNNIQQQDILNNNDNNQNFQKYQIDQVQRS</sequence>
<evidence type="ECO:0000313" key="1">
    <source>
        <dbReference type="EMBL" id="KRX10026.1"/>
    </source>
</evidence>
<keyword evidence="2" id="KW-1185">Reference proteome</keyword>